<accession>A0A2U1L992</accession>
<evidence type="ECO:0000313" key="2">
    <source>
        <dbReference type="EMBL" id="PWA45585.1"/>
    </source>
</evidence>
<sequence length="67" mass="7245">MLIKRRATKRGEEIVDENVGVEMDNDDISNGDDDGGEKVPNGEFGERMDISETGKVGNRAHAAVEIG</sequence>
<evidence type="ECO:0000256" key="1">
    <source>
        <dbReference type="SAM" id="MobiDB-lite"/>
    </source>
</evidence>
<evidence type="ECO:0000313" key="3">
    <source>
        <dbReference type="Proteomes" id="UP000245207"/>
    </source>
</evidence>
<feature type="compositionally biased region" description="Acidic residues" evidence="1">
    <location>
        <begin position="23"/>
        <end position="35"/>
    </location>
</feature>
<dbReference type="AlphaFoldDB" id="A0A2U1L992"/>
<gene>
    <name evidence="2" type="ORF">CTI12_AA495280</name>
</gene>
<dbReference type="Proteomes" id="UP000245207">
    <property type="component" value="Unassembled WGS sequence"/>
</dbReference>
<comment type="caution">
    <text evidence="2">The sequence shown here is derived from an EMBL/GenBank/DDBJ whole genome shotgun (WGS) entry which is preliminary data.</text>
</comment>
<keyword evidence="3" id="KW-1185">Reference proteome</keyword>
<organism evidence="2 3">
    <name type="scientific">Artemisia annua</name>
    <name type="common">Sweet wormwood</name>
    <dbReference type="NCBI Taxonomy" id="35608"/>
    <lineage>
        <taxon>Eukaryota</taxon>
        <taxon>Viridiplantae</taxon>
        <taxon>Streptophyta</taxon>
        <taxon>Embryophyta</taxon>
        <taxon>Tracheophyta</taxon>
        <taxon>Spermatophyta</taxon>
        <taxon>Magnoliopsida</taxon>
        <taxon>eudicotyledons</taxon>
        <taxon>Gunneridae</taxon>
        <taxon>Pentapetalae</taxon>
        <taxon>asterids</taxon>
        <taxon>campanulids</taxon>
        <taxon>Asterales</taxon>
        <taxon>Asteraceae</taxon>
        <taxon>Asteroideae</taxon>
        <taxon>Anthemideae</taxon>
        <taxon>Artemisiinae</taxon>
        <taxon>Artemisia</taxon>
    </lineage>
</organism>
<reference evidence="2 3" key="1">
    <citation type="journal article" date="2018" name="Mol. Plant">
        <title>The genome of Artemisia annua provides insight into the evolution of Asteraceae family and artemisinin biosynthesis.</title>
        <authorList>
            <person name="Shen Q."/>
            <person name="Zhang L."/>
            <person name="Liao Z."/>
            <person name="Wang S."/>
            <person name="Yan T."/>
            <person name="Shi P."/>
            <person name="Liu M."/>
            <person name="Fu X."/>
            <person name="Pan Q."/>
            <person name="Wang Y."/>
            <person name="Lv Z."/>
            <person name="Lu X."/>
            <person name="Zhang F."/>
            <person name="Jiang W."/>
            <person name="Ma Y."/>
            <person name="Chen M."/>
            <person name="Hao X."/>
            <person name="Li L."/>
            <person name="Tang Y."/>
            <person name="Lv G."/>
            <person name="Zhou Y."/>
            <person name="Sun X."/>
            <person name="Brodelius P.E."/>
            <person name="Rose J.K.C."/>
            <person name="Tang K."/>
        </authorList>
    </citation>
    <scope>NUCLEOTIDE SEQUENCE [LARGE SCALE GENOMIC DNA]</scope>
    <source>
        <strain evidence="3">cv. Huhao1</strain>
        <tissue evidence="2">Leaf</tissue>
    </source>
</reference>
<feature type="region of interest" description="Disordered" evidence="1">
    <location>
        <begin position="18"/>
        <end position="48"/>
    </location>
</feature>
<protein>
    <submittedName>
        <fullName evidence="2">Uncharacterized protein</fullName>
    </submittedName>
</protein>
<dbReference type="EMBL" id="PKPP01010686">
    <property type="protein sequence ID" value="PWA45585.1"/>
    <property type="molecule type" value="Genomic_DNA"/>
</dbReference>
<proteinExistence type="predicted"/>
<name>A0A2U1L992_ARTAN</name>